<feature type="region of interest" description="Disordered" evidence="1">
    <location>
        <begin position="190"/>
        <end position="245"/>
    </location>
</feature>
<organism evidence="2 3">
    <name type="scientific">Heterostelium pallidum (strain ATCC 26659 / Pp 5 / PN500)</name>
    <name type="common">Cellular slime mold</name>
    <name type="synonym">Polysphondylium pallidum</name>
    <dbReference type="NCBI Taxonomy" id="670386"/>
    <lineage>
        <taxon>Eukaryota</taxon>
        <taxon>Amoebozoa</taxon>
        <taxon>Evosea</taxon>
        <taxon>Eumycetozoa</taxon>
        <taxon>Dictyostelia</taxon>
        <taxon>Acytosteliales</taxon>
        <taxon>Acytosteliaceae</taxon>
        <taxon>Heterostelium</taxon>
    </lineage>
</organism>
<dbReference type="EMBL" id="ADBJ01000008">
    <property type="protein sequence ID" value="EFA84697.1"/>
    <property type="molecule type" value="Genomic_DNA"/>
</dbReference>
<feature type="compositionally biased region" description="Polar residues" evidence="1">
    <location>
        <begin position="18"/>
        <end position="31"/>
    </location>
</feature>
<dbReference type="STRING" id="670386.D3B073"/>
<feature type="compositionally biased region" description="Low complexity" evidence="1">
    <location>
        <begin position="398"/>
        <end position="416"/>
    </location>
</feature>
<feature type="region of interest" description="Disordered" evidence="1">
    <location>
        <begin position="75"/>
        <end position="170"/>
    </location>
</feature>
<reference evidence="2 3" key="1">
    <citation type="journal article" date="2011" name="Genome Res.">
        <title>Phylogeny-wide analysis of social amoeba genomes highlights ancient origins for complex intercellular communication.</title>
        <authorList>
            <person name="Heidel A.J."/>
            <person name="Lawal H.M."/>
            <person name="Felder M."/>
            <person name="Schilde C."/>
            <person name="Helps N.R."/>
            <person name="Tunggal B."/>
            <person name="Rivero F."/>
            <person name="John U."/>
            <person name="Schleicher M."/>
            <person name="Eichinger L."/>
            <person name="Platzer M."/>
            <person name="Noegel A.A."/>
            <person name="Schaap P."/>
            <person name="Gloeckner G."/>
        </authorList>
    </citation>
    <scope>NUCLEOTIDE SEQUENCE [LARGE SCALE GENOMIC DNA]</scope>
    <source>
        <strain evidence="3">ATCC 26659 / Pp 5 / PN500</strain>
    </source>
</reference>
<feature type="compositionally biased region" description="Basic and acidic residues" evidence="1">
    <location>
        <begin position="224"/>
        <end position="243"/>
    </location>
</feature>
<dbReference type="OMA" id="INIARMD"/>
<dbReference type="RefSeq" id="XP_020436810.1">
    <property type="nucleotide sequence ID" value="XM_020572693.1"/>
</dbReference>
<dbReference type="GeneID" id="31357218"/>
<feature type="region of interest" description="Disordered" evidence="1">
    <location>
        <begin position="398"/>
        <end position="433"/>
    </location>
</feature>
<comment type="caution">
    <text evidence="2">The sequence shown here is derived from an EMBL/GenBank/DDBJ whole genome shotgun (WGS) entry which is preliminary data.</text>
</comment>
<evidence type="ECO:0000313" key="2">
    <source>
        <dbReference type="EMBL" id="EFA84697.1"/>
    </source>
</evidence>
<dbReference type="InParanoid" id="D3B073"/>
<gene>
    <name evidence="2" type="ORF">PPL_01689</name>
</gene>
<feature type="region of interest" description="Disordered" evidence="1">
    <location>
        <begin position="469"/>
        <end position="494"/>
    </location>
</feature>
<feature type="compositionally biased region" description="Polar residues" evidence="1">
    <location>
        <begin position="190"/>
        <end position="205"/>
    </location>
</feature>
<feature type="region of interest" description="Disordered" evidence="1">
    <location>
        <begin position="1"/>
        <end position="31"/>
    </location>
</feature>
<sequence length="581" mass="65332">MMSQSTQSQSTHQTPQMNSSSNSVIGASPTNPSVMTYNPTYNKCLPKILSDLDCEMRVKQVLKCIEMMLTDGAEDISNTPSSHPLSGSTSGINNPAQGQAFTSFKLSSPTVTGQSPSPSPMLDRQVPTPNKKVRRSESLDDESNVHLTPNITSLSLQQQSPLRNGVAVGNASPKNKIKINIARMDDQVRLNNNGSPVQQATTQPSMKMGVPQPSPTNNSSTPDDNSKFKQSTDKLQLDSKDGKQSNVQIQHEINSLQYQAAAAAAQQQQQQQAQQQQQQYIINHGIPMNMGMIQQNTQPTQPQIITEDGRRVLTYPYDVNNHQNIVNVVHLQQHQQQQQIQQQNLEQQRRHSFNPYDMSKMTQDGRNPFSVDQAAVLEQQRRLSYTFDPNQPQPMMQQVHLMHQQQIKQQQQQQQQSKSDTTPQLKPEPHSSPIIQQQPFVDQANQRNEFSSSPSVAPLSDLSNETKHFKSLESDSQQVPSKPKESLDQLESNKTDQLIVKDQLTNNQSSNNNQQQQQQHQTNLQHLQSNQQQQQQQQYLTPLLTGTYPAPPIGGTEEYNWIFSFLDIDNQNGNENQPIPQ</sequence>
<feature type="region of interest" description="Disordered" evidence="1">
    <location>
        <begin position="507"/>
        <end position="536"/>
    </location>
</feature>
<dbReference type="FunCoup" id="D3B073">
    <property type="interactions" value="169"/>
</dbReference>
<proteinExistence type="predicted"/>
<evidence type="ECO:0000313" key="3">
    <source>
        <dbReference type="Proteomes" id="UP000001396"/>
    </source>
</evidence>
<evidence type="ECO:0000256" key="1">
    <source>
        <dbReference type="SAM" id="MobiDB-lite"/>
    </source>
</evidence>
<dbReference type="AlphaFoldDB" id="D3B073"/>
<accession>D3B073</accession>
<keyword evidence="3" id="KW-1185">Reference proteome</keyword>
<protein>
    <submittedName>
        <fullName evidence="2">Uncharacterized protein</fullName>
    </submittedName>
</protein>
<feature type="compositionally biased region" description="Polar residues" evidence="1">
    <location>
        <begin position="76"/>
        <end position="116"/>
    </location>
</feature>
<feature type="compositionally biased region" description="Polar residues" evidence="1">
    <location>
        <begin position="145"/>
        <end position="162"/>
    </location>
</feature>
<name>D3B073_HETP5</name>
<feature type="compositionally biased region" description="Basic and acidic residues" evidence="1">
    <location>
        <begin position="482"/>
        <end position="494"/>
    </location>
</feature>
<dbReference type="Proteomes" id="UP000001396">
    <property type="component" value="Unassembled WGS sequence"/>
</dbReference>
<feature type="compositionally biased region" description="Low complexity" evidence="1">
    <location>
        <begin position="1"/>
        <end position="17"/>
    </location>
</feature>